<dbReference type="STRING" id="46177.SAMN05660976_03483"/>
<keyword evidence="1" id="KW-0472">Membrane</keyword>
<feature type="transmembrane region" description="Helical" evidence="1">
    <location>
        <begin position="18"/>
        <end position="35"/>
    </location>
</feature>
<dbReference type="AlphaFoldDB" id="A0A1H7TH23"/>
<evidence type="ECO:0000313" key="3">
    <source>
        <dbReference type="Proteomes" id="UP000198953"/>
    </source>
</evidence>
<name>A0A1H7TH23_9ACTN</name>
<evidence type="ECO:0000313" key="2">
    <source>
        <dbReference type="EMBL" id="SEL83636.1"/>
    </source>
</evidence>
<proteinExistence type="predicted"/>
<reference evidence="2 3" key="1">
    <citation type="submission" date="2016-10" db="EMBL/GenBank/DDBJ databases">
        <authorList>
            <person name="de Groot N.N."/>
        </authorList>
    </citation>
    <scope>NUCLEOTIDE SEQUENCE [LARGE SCALE GENOMIC DNA]</scope>
    <source>
        <strain evidence="2 3">DSM 43357</strain>
    </source>
</reference>
<feature type="transmembrane region" description="Helical" evidence="1">
    <location>
        <begin position="164"/>
        <end position="182"/>
    </location>
</feature>
<keyword evidence="3" id="KW-1185">Reference proteome</keyword>
<dbReference type="OrthoDB" id="3529161at2"/>
<keyword evidence="1" id="KW-0812">Transmembrane</keyword>
<dbReference type="EMBL" id="FOBF01000007">
    <property type="protein sequence ID" value="SEL83636.1"/>
    <property type="molecule type" value="Genomic_DNA"/>
</dbReference>
<keyword evidence="1" id="KW-1133">Transmembrane helix</keyword>
<feature type="transmembrane region" description="Helical" evidence="1">
    <location>
        <begin position="70"/>
        <end position="89"/>
    </location>
</feature>
<evidence type="ECO:0000256" key="1">
    <source>
        <dbReference type="SAM" id="Phobius"/>
    </source>
</evidence>
<accession>A0A1H7TH23</accession>
<dbReference type="Proteomes" id="UP000198953">
    <property type="component" value="Unassembled WGS sequence"/>
</dbReference>
<feature type="transmembrane region" description="Helical" evidence="1">
    <location>
        <begin position="140"/>
        <end position="158"/>
    </location>
</feature>
<gene>
    <name evidence="2" type="ORF">SAMN05660976_03483</name>
</gene>
<dbReference type="RefSeq" id="WP_091101425.1">
    <property type="nucleotide sequence ID" value="NZ_FOBF01000007.1"/>
</dbReference>
<protein>
    <submittedName>
        <fullName evidence="2">Uncharacterized protein</fullName>
    </submittedName>
</protein>
<sequence length="194" mass="20646">MVLTGPSASHGRLGGGRPLAWVATGFVLAFAAVRLNGFDLLLDPLGWGLCAAGLSRLGRTGEDPFGRARTFAVGMVWVSAVALAARGALTEDLPMDSSVLQVVELAERAGSSITVWVIADAVIGRIRLFGRHGRAAFLDVLRWAVAAFGILVLPPAQAYLNDGYIVLIAWLMALVVLVLEFYRLSQFPPFLAEG</sequence>
<organism evidence="2 3">
    <name type="scientific">Nonomuraea pusilla</name>
    <dbReference type="NCBI Taxonomy" id="46177"/>
    <lineage>
        <taxon>Bacteria</taxon>
        <taxon>Bacillati</taxon>
        <taxon>Actinomycetota</taxon>
        <taxon>Actinomycetes</taxon>
        <taxon>Streptosporangiales</taxon>
        <taxon>Streptosporangiaceae</taxon>
        <taxon>Nonomuraea</taxon>
    </lineage>
</organism>